<evidence type="ECO:0008006" key="3">
    <source>
        <dbReference type="Google" id="ProtNLM"/>
    </source>
</evidence>
<dbReference type="Proteomes" id="UP000324575">
    <property type="component" value="Unassembled WGS sequence"/>
</dbReference>
<dbReference type="AlphaFoldDB" id="A0A5M8NZQ5"/>
<sequence length="53" mass="6237">MKQKGRQPKGKLIKPTFFIFCEGETEEAYVKHLRSLYRLPIEIDPKIAGNRNF</sequence>
<accession>A0A5M8NZQ5</accession>
<name>A0A5M8NZQ5_9BACT</name>
<comment type="caution">
    <text evidence="1">The sequence shown here is derived from an EMBL/GenBank/DDBJ whole genome shotgun (WGS) entry which is preliminary data.</text>
</comment>
<organism evidence="1 2">
    <name type="scientific">Candidatus Ordinivivax streblomastigis</name>
    <dbReference type="NCBI Taxonomy" id="2540710"/>
    <lineage>
        <taxon>Bacteria</taxon>
        <taxon>Pseudomonadati</taxon>
        <taxon>Bacteroidota</taxon>
        <taxon>Bacteroidia</taxon>
        <taxon>Bacteroidales</taxon>
        <taxon>Candidatus Ordinivivax</taxon>
    </lineage>
</organism>
<proteinExistence type="predicted"/>
<gene>
    <name evidence="1" type="ORF">EZS26_002118</name>
</gene>
<reference evidence="1 2" key="1">
    <citation type="submission" date="2019-03" db="EMBL/GenBank/DDBJ databases">
        <title>Single cell metagenomics reveals metabolic interactions within the superorganism composed of flagellate Streblomastix strix and complex community of Bacteroidetes bacteria on its surface.</title>
        <authorList>
            <person name="Treitli S.C."/>
            <person name="Kolisko M."/>
            <person name="Husnik F."/>
            <person name="Keeling P."/>
            <person name="Hampl V."/>
        </authorList>
    </citation>
    <scope>NUCLEOTIDE SEQUENCE [LARGE SCALE GENOMIC DNA]</scope>
    <source>
        <strain evidence="1">St1</strain>
    </source>
</reference>
<evidence type="ECO:0000313" key="2">
    <source>
        <dbReference type="Proteomes" id="UP000324575"/>
    </source>
</evidence>
<protein>
    <recommendedName>
        <fullName evidence="3">RloB domain-containing protein</fullName>
    </recommendedName>
</protein>
<dbReference type="EMBL" id="SNRX01000015">
    <property type="protein sequence ID" value="KAA6301653.1"/>
    <property type="molecule type" value="Genomic_DNA"/>
</dbReference>
<evidence type="ECO:0000313" key="1">
    <source>
        <dbReference type="EMBL" id="KAA6301653.1"/>
    </source>
</evidence>